<organism evidence="2 3">
    <name type="scientific">Mytilus galloprovincialis</name>
    <name type="common">Mediterranean mussel</name>
    <dbReference type="NCBI Taxonomy" id="29158"/>
    <lineage>
        <taxon>Eukaryota</taxon>
        <taxon>Metazoa</taxon>
        <taxon>Spiralia</taxon>
        <taxon>Lophotrochozoa</taxon>
        <taxon>Mollusca</taxon>
        <taxon>Bivalvia</taxon>
        <taxon>Autobranchia</taxon>
        <taxon>Pteriomorphia</taxon>
        <taxon>Mytilida</taxon>
        <taxon>Mytiloidea</taxon>
        <taxon>Mytilidae</taxon>
        <taxon>Mytilinae</taxon>
        <taxon>Mytilus</taxon>
    </lineage>
</organism>
<protein>
    <submittedName>
        <fullName evidence="2">Uncharacterized protein</fullName>
    </submittedName>
</protein>
<accession>A0A8B6BS24</accession>
<name>A0A8B6BS24_MYTGA</name>
<dbReference type="Proteomes" id="UP000596742">
    <property type="component" value="Unassembled WGS sequence"/>
</dbReference>
<feature type="non-terminal residue" evidence="2">
    <location>
        <position position="1"/>
    </location>
</feature>
<comment type="caution">
    <text evidence="2">The sequence shown here is derived from an EMBL/GenBank/DDBJ whole genome shotgun (WGS) entry which is preliminary data.</text>
</comment>
<feature type="region of interest" description="Disordered" evidence="1">
    <location>
        <begin position="89"/>
        <end position="124"/>
    </location>
</feature>
<feature type="region of interest" description="Disordered" evidence="1">
    <location>
        <begin position="15"/>
        <end position="58"/>
    </location>
</feature>
<feature type="compositionally biased region" description="Polar residues" evidence="1">
    <location>
        <begin position="175"/>
        <end position="208"/>
    </location>
</feature>
<feature type="compositionally biased region" description="Low complexity" evidence="1">
    <location>
        <begin position="65"/>
        <end position="76"/>
    </location>
</feature>
<proteinExistence type="predicted"/>
<keyword evidence="3" id="KW-1185">Reference proteome</keyword>
<sequence length="503" mass="57262">TLFEKLDIKRQKRYIDGNDLPPLPISSSSNGGGVPLVRSESVDNVQQDRSNTQNSGYRYVSSTYDTQSENQTQNDNSQDDDSRIITIGRDPQIEFRSHLDTSEQDRRQQIPSSTRSPPVRTGYRYQYTTERYRQPITSTSISPPVRAESGYQYTRTVYTGPDSQTAYRYRPPSQAGYQTSGSNRQYPNTNQQGTRTRYGTGSTQNQYSPYVGSGVSYNPGSTRVQYVGGGSRYPIYNRNERVYGGSSNLIPNRGVLSNDPTCPTDSTPVFINNMGCSQAINTLGSFICYNYERVSRDCCERCLALKKTENTGCEYGDWSYQCRNIQPFDCYNSRNRDICCEQCRLHKDRQAVVIPGCEYGDLTPRCQIIREKRHLCYLPENQRLCCLTCPSLADPDKSVCQWGDQNPELCAPFDQNSQLRINCYMPTVNQICCETCERLKSRSQYQIPGCEYGDRPVSFSTPYGVLDCGNYLRQFGVDVCNNPDVATHCCYTCYRYRTRQGKK</sequence>
<feature type="region of interest" description="Disordered" evidence="1">
    <location>
        <begin position="65"/>
        <end position="84"/>
    </location>
</feature>
<dbReference type="OrthoDB" id="6057792at2759"/>
<evidence type="ECO:0000313" key="2">
    <source>
        <dbReference type="EMBL" id="VDH94636.1"/>
    </source>
</evidence>
<evidence type="ECO:0000256" key="1">
    <source>
        <dbReference type="SAM" id="MobiDB-lite"/>
    </source>
</evidence>
<feature type="compositionally biased region" description="Basic and acidic residues" evidence="1">
    <location>
        <begin position="91"/>
        <end position="108"/>
    </location>
</feature>
<reference evidence="2" key="1">
    <citation type="submission" date="2018-11" db="EMBL/GenBank/DDBJ databases">
        <authorList>
            <person name="Alioto T."/>
            <person name="Alioto T."/>
        </authorList>
    </citation>
    <scope>NUCLEOTIDE SEQUENCE</scope>
</reference>
<feature type="compositionally biased region" description="Polar residues" evidence="1">
    <location>
        <begin position="42"/>
        <end position="58"/>
    </location>
</feature>
<evidence type="ECO:0000313" key="3">
    <source>
        <dbReference type="Proteomes" id="UP000596742"/>
    </source>
</evidence>
<dbReference type="AlphaFoldDB" id="A0A8B6BS24"/>
<feature type="region of interest" description="Disordered" evidence="1">
    <location>
        <begin position="161"/>
        <end position="214"/>
    </location>
</feature>
<dbReference type="EMBL" id="UYJE01000616">
    <property type="protein sequence ID" value="VDH94636.1"/>
    <property type="molecule type" value="Genomic_DNA"/>
</dbReference>
<gene>
    <name evidence="2" type="ORF">MGAL_10B071617</name>
</gene>